<sequence length="547" mass="62707">MHLERIEVSNFRGIRRLSLTFDELTTLIGENTWGKSSLLDALTIMLPPSRELYQLTRKDFHVDVAESQPLARHCQIVLCFASIDEKERQAGRYRRIKPLWCRGPDDQHRIYYRLSATQQPNGSITTRYDFLDNQGRIKVLTKSEVFAQELMGLHPVLRLTDARRLPKEIKQQQAELSGNTRFEKRLENTCRRLMATPGHVNKGEIRASMQAMSALVEHYFSFKSSSSFRSASARGAVFRLPEAQGQSLSEIVKETKNPHTHLLFLRLMNTYLQAKGPHPLRRCARPIVIIDDPEGRLHPTHLARAWSLLNRLPMQKILTTNSSDLISAVPLASIRRLVRQQERTVARTMPTKGLSSDELRRIGFHLRFHRPGALFARCWLLVEGETEVWLFSEFARQLQYNLPAEGIQIVEFAQSGLRSMINVAQAFGIEWHVITDGDGAGKKYAHSVRSMLHHETPAHRLTELSERDIEHFLYMNGFESFFRDLVRIPTNHTISPPKVVTKVLKKFAKPDLALAIVSHTHQQGEHFIPTLIKVTLSRVVLMARAHL</sequence>
<protein>
    <submittedName>
        <fullName evidence="2">DUF2813 domain-containing protein</fullName>
    </submittedName>
</protein>
<dbReference type="PANTHER" id="PTHR32182:SF19">
    <property type="entry name" value="HOMOLOGY WITH RECF PROTEIN"/>
    <property type="match status" value="1"/>
</dbReference>
<evidence type="ECO:0000259" key="1">
    <source>
        <dbReference type="Pfam" id="PF20469"/>
    </source>
</evidence>
<reference evidence="3" key="1">
    <citation type="journal article" date="2019" name="Int. J. Syst. Evol. Microbiol.">
        <title>The Global Catalogue of Microorganisms (GCM) 10K type strain sequencing project: providing services to taxonomists for standard genome sequencing and annotation.</title>
        <authorList>
            <consortium name="The Broad Institute Genomics Platform"/>
            <consortium name="The Broad Institute Genome Sequencing Center for Infectious Disease"/>
            <person name="Wu L."/>
            <person name="Ma J."/>
        </authorList>
    </citation>
    <scope>NUCLEOTIDE SEQUENCE [LARGE SCALE GENOMIC DNA]</scope>
    <source>
        <strain evidence="3">KCTC 62784</strain>
    </source>
</reference>
<feature type="domain" description="OLD protein-like TOPRIM" evidence="1">
    <location>
        <begin position="374"/>
        <end position="438"/>
    </location>
</feature>
<dbReference type="Pfam" id="PF11398">
    <property type="entry name" value="DUF2813"/>
    <property type="match status" value="1"/>
</dbReference>
<evidence type="ECO:0000313" key="3">
    <source>
        <dbReference type="Proteomes" id="UP001595384"/>
    </source>
</evidence>
<comment type="caution">
    <text evidence="2">The sequence shown here is derived from an EMBL/GenBank/DDBJ whole genome shotgun (WGS) entry which is preliminary data.</text>
</comment>
<organism evidence="2 3">
    <name type="scientific">Vibrio zhugei</name>
    <dbReference type="NCBI Taxonomy" id="2479546"/>
    <lineage>
        <taxon>Bacteria</taxon>
        <taxon>Pseudomonadati</taxon>
        <taxon>Pseudomonadota</taxon>
        <taxon>Gammaproteobacteria</taxon>
        <taxon>Vibrionales</taxon>
        <taxon>Vibrionaceae</taxon>
        <taxon>Vibrio</taxon>
    </lineage>
</organism>
<name>A0ABV7CDU1_9VIBR</name>
<gene>
    <name evidence="2" type="ORF">ACFODT_14945</name>
</gene>
<dbReference type="RefSeq" id="WP_123014301.1">
    <property type="nucleotide sequence ID" value="NZ_AP024912.1"/>
</dbReference>
<dbReference type="EMBL" id="JBHRSE010000103">
    <property type="protein sequence ID" value="MFC3025101.1"/>
    <property type="molecule type" value="Genomic_DNA"/>
</dbReference>
<dbReference type="CDD" id="cd01026">
    <property type="entry name" value="TOPRIM_OLD"/>
    <property type="match status" value="1"/>
</dbReference>
<dbReference type="PANTHER" id="PTHR32182">
    <property type="entry name" value="DNA REPLICATION AND REPAIR PROTEIN RECF"/>
    <property type="match status" value="1"/>
</dbReference>
<accession>A0ABV7CDU1</accession>
<proteinExistence type="predicted"/>
<dbReference type="Proteomes" id="UP001595384">
    <property type="component" value="Unassembled WGS sequence"/>
</dbReference>
<dbReference type="InterPro" id="IPR027417">
    <property type="entry name" value="P-loop_NTPase"/>
</dbReference>
<dbReference type="Gene3D" id="3.40.50.300">
    <property type="entry name" value="P-loop containing nucleotide triphosphate hydrolases"/>
    <property type="match status" value="1"/>
</dbReference>
<dbReference type="Pfam" id="PF20469">
    <property type="entry name" value="OLD-like_TOPRIM"/>
    <property type="match status" value="1"/>
</dbReference>
<keyword evidence="3" id="KW-1185">Reference proteome</keyword>
<evidence type="ECO:0000313" key="2">
    <source>
        <dbReference type="EMBL" id="MFC3025101.1"/>
    </source>
</evidence>
<dbReference type="SUPFAM" id="SSF52540">
    <property type="entry name" value="P-loop containing nucleoside triphosphate hydrolases"/>
    <property type="match status" value="1"/>
</dbReference>
<dbReference type="InterPro" id="IPR034139">
    <property type="entry name" value="TOPRIM_OLD"/>
</dbReference>
<dbReference type="InterPro" id="IPR022602">
    <property type="entry name" value="DUF2813"/>
</dbReference>